<feature type="domain" description="Guanylate cyclase" evidence="1">
    <location>
        <begin position="321"/>
        <end position="401"/>
    </location>
</feature>
<sequence length="510" mass="55619">MAIFCGSRSAAIQDLAATVTLETPTGPIMIFNGLRVRAVLHSGRPSSIETHKPTNYYHGSFVELTEAMTSMGLSGGQTVMSVDTYERVAPYLQDLAKPPQTEAGGVVHRMQGFWKWLFGPRRRSSRDMKKCQESLTTRTMSAWQIRALRYQSGSGILQRPSLSRTSNKSPILGNLAAVQAGHEAPALEDSVLALDMGMHEFKDFPFLRECLPGGTTLHGLQIMQLLPNSIAPRAHYFGTLTSGQASPSFIDAPGSSAASFLMLADPLAPPHPRVTIVFSSPCSFTPDDIISPPTLLAYSSVIRTTLLLLGGYECQESEGVFMIAFQDNRAAMEWSISVQICLLRLQQPGGRSNGLVAKIGISDGEMVKVTPHRATGKADYFGRCVNRAARLREAASPGQIVADTPMLEGIKGQWTLQREARPSAVILPLASDNYIRLVAMQEENRQSTASEPIISLHRIHTPVPCIHAAATPQAHTVPKGDLAGRCQQWWLSQAQRAHFDQAQQLDCGNY</sequence>
<organism evidence="2 3">
    <name type="scientific">Apatococcus fuscideae</name>
    <dbReference type="NCBI Taxonomy" id="2026836"/>
    <lineage>
        <taxon>Eukaryota</taxon>
        <taxon>Viridiplantae</taxon>
        <taxon>Chlorophyta</taxon>
        <taxon>core chlorophytes</taxon>
        <taxon>Trebouxiophyceae</taxon>
        <taxon>Chlorellales</taxon>
        <taxon>Chlorellaceae</taxon>
        <taxon>Apatococcus</taxon>
    </lineage>
</organism>
<dbReference type="Gene3D" id="3.30.70.1230">
    <property type="entry name" value="Nucleotide cyclase"/>
    <property type="match status" value="2"/>
</dbReference>
<proteinExistence type="predicted"/>
<dbReference type="SUPFAM" id="SSF55073">
    <property type="entry name" value="Nucleotide cyclase"/>
    <property type="match status" value="1"/>
</dbReference>
<evidence type="ECO:0000313" key="3">
    <source>
        <dbReference type="Proteomes" id="UP001485043"/>
    </source>
</evidence>
<dbReference type="InterPro" id="IPR001054">
    <property type="entry name" value="A/G_cyclase"/>
</dbReference>
<dbReference type="Proteomes" id="UP001485043">
    <property type="component" value="Unassembled WGS sequence"/>
</dbReference>
<dbReference type="Pfam" id="PF00211">
    <property type="entry name" value="Guanylate_cyc"/>
    <property type="match status" value="1"/>
</dbReference>
<dbReference type="PANTHER" id="PTHR43081:SF1">
    <property type="entry name" value="ADENYLATE CYCLASE, TERMINAL-DIFFERENTIATION SPECIFIC"/>
    <property type="match status" value="1"/>
</dbReference>
<evidence type="ECO:0000313" key="2">
    <source>
        <dbReference type="EMBL" id="KAK9866704.1"/>
    </source>
</evidence>
<dbReference type="PANTHER" id="PTHR43081">
    <property type="entry name" value="ADENYLATE CYCLASE, TERMINAL-DIFFERENTIATION SPECIFIC-RELATED"/>
    <property type="match status" value="1"/>
</dbReference>
<keyword evidence="3" id="KW-1185">Reference proteome</keyword>
<dbReference type="InterPro" id="IPR029787">
    <property type="entry name" value="Nucleotide_cyclase"/>
</dbReference>
<dbReference type="GO" id="GO:0009190">
    <property type="term" value="P:cyclic nucleotide biosynthetic process"/>
    <property type="evidence" value="ECO:0007669"/>
    <property type="project" value="InterPro"/>
</dbReference>
<gene>
    <name evidence="2" type="ORF">WJX84_005116</name>
</gene>
<dbReference type="AlphaFoldDB" id="A0AAW1TAZ5"/>
<accession>A0AAW1TAZ5</accession>
<dbReference type="GO" id="GO:0035556">
    <property type="term" value="P:intracellular signal transduction"/>
    <property type="evidence" value="ECO:0007669"/>
    <property type="project" value="InterPro"/>
</dbReference>
<dbReference type="InterPro" id="IPR050697">
    <property type="entry name" value="Adenylyl/Guanylyl_Cyclase_3/4"/>
</dbReference>
<comment type="caution">
    <text evidence="2">The sequence shown here is derived from an EMBL/GenBank/DDBJ whole genome shotgun (WGS) entry which is preliminary data.</text>
</comment>
<evidence type="ECO:0000259" key="1">
    <source>
        <dbReference type="Pfam" id="PF00211"/>
    </source>
</evidence>
<reference evidence="2 3" key="1">
    <citation type="journal article" date="2024" name="Nat. Commun.">
        <title>Phylogenomics reveals the evolutionary origins of lichenization in chlorophyte algae.</title>
        <authorList>
            <person name="Puginier C."/>
            <person name="Libourel C."/>
            <person name="Otte J."/>
            <person name="Skaloud P."/>
            <person name="Haon M."/>
            <person name="Grisel S."/>
            <person name="Petersen M."/>
            <person name="Berrin J.G."/>
            <person name="Delaux P.M."/>
            <person name="Dal Grande F."/>
            <person name="Keller J."/>
        </authorList>
    </citation>
    <scope>NUCLEOTIDE SEQUENCE [LARGE SCALE GENOMIC DNA]</scope>
    <source>
        <strain evidence="2 3">SAG 2523</strain>
    </source>
</reference>
<dbReference type="EMBL" id="JALJOV010000139">
    <property type="protein sequence ID" value="KAK9866704.1"/>
    <property type="molecule type" value="Genomic_DNA"/>
</dbReference>
<protein>
    <recommendedName>
        <fullName evidence="1">Guanylate cyclase domain-containing protein</fullName>
    </recommendedName>
</protein>
<name>A0AAW1TAZ5_9CHLO</name>